<dbReference type="OrthoDB" id="443634at2759"/>
<dbReference type="Proteomes" id="UP000031668">
    <property type="component" value="Unassembled WGS sequence"/>
</dbReference>
<evidence type="ECO:0000313" key="2">
    <source>
        <dbReference type="Proteomes" id="UP000031668"/>
    </source>
</evidence>
<evidence type="ECO:0000313" key="1">
    <source>
        <dbReference type="EMBL" id="KII63566.1"/>
    </source>
</evidence>
<comment type="caution">
    <text evidence="1">The sequence shown here is derived from an EMBL/GenBank/DDBJ whole genome shotgun (WGS) entry which is preliminary data.</text>
</comment>
<keyword evidence="2" id="KW-1185">Reference proteome</keyword>
<dbReference type="AlphaFoldDB" id="A0A0C2MPH7"/>
<sequence>MAIESHIHIDKRVEGLIFLNVPSNETEFQTRRTTDGGRLWDIVNVKHLNTIPDHFEWVDIQYEKYEDNFQPFLTIDGEHPWNPMPKSVSRLIVLNYRSVFLSVSHDLSAVNYSLDHGHTWLSYELFPQKSTLLQIGKISDADLKVLIIKRDSDADELRFDLLDF</sequence>
<proteinExistence type="predicted"/>
<name>A0A0C2MPH7_THEKT</name>
<organism evidence="1 2">
    <name type="scientific">Thelohanellus kitauei</name>
    <name type="common">Myxosporean</name>
    <dbReference type="NCBI Taxonomy" id="669202"/>
    <lineage>
        <taxon>Eukaryota</taxon>
        <taxon>Metazoa</taxon>
        <taxon>Cnidaria</taxon>
        <taxon>Myxozoa</taxon>
        <taxon>Myxosporea</taxon>
        <taxon>Bivalvulida</taxon>
        <taxon>Platysporina</taxon>
        <taxon>Myxobolidae</taxon>
        <taxon>Thelohanellus</taxon>
    </lineage>
</organism>
<accession>A0A0C2MPH7</accession>
<reference evidence="1 2" key="1">
    <citation type="journal article" date="2014" name="Genome Biol. Evol.">
        <title>The genome of the myxosporean Thelohanellus kitauei shows adaptations to nutrient acquisition within its fish host.</title>
        <authorList>
            <person name="Yang Y."/>
            <person name="Xiong J."/>
            <person name="Zhou Z."/>
            <person name="Huo F."/>
            <person name="Miao W."/>
            <person name="Ran C."/>
            <person name="Liu Y."/>
            <person name="Zhang J."/>
            <person name="Feng J."/>
            <person name="Wang M."/>
            <person name="Wang M."/>
            <person name="Wang L."/>
            <person name="Yao B."/>
        </authorList>
    </citation>
    <scope>NUCLEOTIDE SEQUENCE [LARGE SCALE GENOMIC DNA]</scope>
    <source>
        <strain evidence="1">Wuqing</strain>
    </source>
</reference>
<evidence type="ECO:0008006" key="3">
    <source>
        <dbReference type="Google" id="ProtNLM"/>
    </source>
</evidence>
<dbReference type="EMBL" id="JWZT01004658">
    <property type="protein sequence ID" value="KII63566.1"/>
    <property type="molecule type" value="Genomic_DNA"/>
</dbReference>
<protein>
    <recommendedName>
        <fullName evidence="3">Sortilin N-terminal domain-containing protein</fullName>
    </recommendedName>
</protein>
<gene>
    <name evidence="1" type="ORF">RF11_16375</name>
</gene>